<evidence type="ECO:0000313" key="3">
    <source>
        <dbReference type="Proteomes" id="UP000239920"/>
    </source>
</evidence>
<dbReference type="PANTHER" id="PTHR38446:SF1">
    <property type="entry name" value="BLL0914 PROTEIN"/>
    <property type="match status" value="1"/>
</dbReference>
<protein>
    <submittedName>
        <fullName evidence="2">DUF1304 domain-containing protein</fullName>
    </submittedName>
</protein>
<dbReference type="OrthoDB" id="9803832at2"/>
<dbReference type="EMBL" id="PNFV01000006">
    <property type="protein sequence ID" value="PMB82409.1"/>
    <property type="molecule type" value="Genomic_DNA"/>
</dbReference>
<name>A0A2J6NM62_9LACO</name>
<dbReference type="PANTHER" id="PTHR38446">
    <property type="entry name" value="BLL0914 PROTEIN"/>
    <property type="match status" value="1"/>
</dbReference>
<keyword evidence="1" id="KW-0812">Transmembrane</keyword>
<gene>
    <name evidence="2" type="ORF">CK797_06405</name>
</gene>
<proteinExistence type="predicted"/>
<organism evidence="2 3">
    <name type="scientific">Limosilactobacillus pontis</name>
    <dbReference type="NCBI Taxonomy" id="35787"/>
    <lineage>
        <taxon>Bacteria</taxon>
        <taxon>Bacillati</taxon>
        <taxon>Bacillota</taxon>
        <taxon>Bacilli</taxon>
        <taxon>Lactobacillales</taxon>
        <taxon>Lactobacillaceae</taxon>
        <taxon>Limosilactobacillus</taxon>
    </lineage>
</organism>
<dbReference type="Proteomes" id="UP000239920">
    <property type="component" value="Unassembled WGS sequence"/>
</dbReference>
<feature type="transmembrane region" description="Helical" evidence="1">
    <location>
        <begin position="54"/>
        <end position="70"/>
    </location>
</feature>
<keyword evidence="1" id="KW-0472">Membrane</keyword>
<feature type="transmembrane region" description="Helical" evidence="1">
    <location>
        <begin position="77"/>
        <end position="95"/>
    </location>
</feature>
<dbReference type="InterPro" id="IPR009732">
    <property type="entry name" value="DUF1304"/>
</dbReference>
<accession>A0A2J6NM62</accession>
<dbReference type="RefSeq" id="WP_104688933.1">
    <property type="nucleotide sequence ID" value="NZ_JBKTHY010000005.1"/>
</dbReference>
<evidence type="ECO:0000313" key="2">
    <source>
        <dbReference type="EMBL" id="PMB82409.1"/>
    </source>
</evidence>
<comment type="caution">
    <text evidence="2">The sequence shown here is derived from an EMBL/GenBank/DDBJ whole genome shotgun (WGS) entry which is preliminary data.</text>
</comment>
<evidence type="ECO:0000256" key="1">
    <source>
        <dbReference type="SAM" id="Phobius"/>
    </source>
</evidence>
<sequence>MITMILVLIVAIEHLGIMFLEMFGTPTQQAQAFDMPLEYVKQRPARVALANQGIYNGMLGVLLIISFWLFHGPVLVTIIRLLLGFIIVVALYGGLTATRKIWLVQLLPAVIALLVTLI</sequence>
<dbReference type="Pfam" id="PF06993">
    <property type="entry name" value="DUF1304"/>
    <property type="match status" value="1"/>
</dbReference>
<keyword evidence="1" id="KW-1133">Transmembrane helix</keyword>
<dbReference type="AlphaFoldDB" id="A0A2J6NM62"/>
<reference evidence="2 3" key="1">
    <citation type="submission" date="2017-09" db="EMBL/GenBank/DDBJ databases">
        <title>Bacterial strain isolated from the female urinary microbiota.</title>
        <authorList>
            <person name="Thomas-White K."/>
            <person name="Kumar N."/>
            <person name="Forster S."/>
            <person name="Putonti C."/>
            <person name="Lawley T."/>
            <person name="Wolfe A.J."/>
        </authorList>
    </citation>
    <scope>NUCLEOTIDE SEQUENCE [LARGE SCALE GENOMIC DNA]</scope>
    <source>
        <strain evidence="2 3">UMB0683</strain>
    </source>
</reference>